<evidence type="ECO:0000313" key="8">
    <source>
        <dbReference type="EMBL" id="MFC6059723.1"/>
    </source>
</evidence>
<accession>A0ABW1M9A8</accession>
<sequence>MAALARSRELSLLRLTGVTRGQVKRMVHAEQAGLLGVALAIGGTIAAITLTSVVNALAGQRIPYVPAGGWIGIVGGTVALALTATMLPIGRLLRTPPVQGIGIRE</sequence>
<evidence type="ECO:0000259" key="7">
    <source>
        <dbReference type="Pfam" id="PF02687"/>
    </source>
</evidence>
<evidence type="ECO:0000256" key="5">
    <source>
        <dbReference type="ARBA" id="ARBA00023136"/>
    </source>
</evidence>
<protein>
    <submittedName>
        <fullName evidence="8">FtsX-like permease family protein</fullName>
    </submittedName>
</protein>
<keyword evidence="2" id="KW-1003">Cell membrane</keyword>
<evidence type="ECO:0000313" key="9">
    <source>
        <dbReference type="Proteomes" id="UP001596242"/>
    </source>
</evidence>
<evidence type="ECO:0000256" key="6">
    <source>
        <dbReference type="SAM" id="Phobius"/>
    </source>
</evidence>
<feature type="domain" description="ABC3 transporter permease C-terminal" evidence="7">
    <location>
        <begin position="3"/>
        <end position="97"/>
    </location>
</feature>
<evidence type="ECO:0000256" key="3">
    <source>
        <dbReference type="ARBA" id="ARBA00022692"/>
    </source>
</evidence>
<keyword evidence="4 6" id="KW-1133">Transmembrane helix</keyword>
<dbReference type="Pfam" id="PF02687">
    <property type="entry name" value="FtsX"/>
    <property type="match status" value="1"/>
</dbReference>
<comment type="caution">
    <text evidence="8">The sequence shown here is derived from an EMBL/GenBank/DDBJ whole genome shotgun (WGS) entry which is preliminary data.</text>
</comment>
<evidence type="ECO:0000256" key="1">
    <source>
        <dbReference type="ARBA" id="ARBA00004651"/>
    </source>
</evidence>
<keyword evidence="9" id="KW-1185">Reference proteome</keyword>
<evidence type="ECO:0000256" key="4">
    <source>
        <dbReference type="ARBA" id="ARBA00022989"/>
    </source>
</evidence>
<keyword evidence="3 6" id="KW-0812">Transmembrane</keyword>
<feature type="transmembrane region" description="Helical" evidence="6">
    <location>
        <begin position="70"/>
        <end position="89"/>
    </location>
</feature>
<keyword evidence="5 6" id="KW-0472">Membrane</keyword>
<organism evidence="8 9">
    <name type="scientific">Streptomyces pratens</name>
    <dbReference type="NCBI Taxonomy" id="887456"/>
    <lineage>
        <taxon>Bacteria</taxon>
        <taxon>Bacillati</taxon>
        <taxon>Actinomycetota</taxon>
        <taxon>Actinomycetes</taxon>
        <taxon>Kitasatosporales</taxon>
        <taxon>Streptomycetaceae</taxon>
        <taxon>Streptomyces</taxon>
    </lineage>
</organism>
<comment type="subcellular location">
    <subcellularLocation>
        <location evidence="1">Cell membrane</location>
        <topology evidence="1">Multi-pass membrane protein</topology>
    </subcellularLocation>
</comment>
<dbReference type="EMBL" id="JBHSPT010000091">
    <property type="protein sequence ID" value="MFC6059723.1"/>
    <property type="molecule type" value="Genomic_DNA"/>
</dbReference>
<dbReference type="InterPro" id="IPR003838">
    <property type="entry name" value="ABC3_permease_C"/>
</dbReference>
<proteinExistence type="predicted"/>
<gene>
    <name evidence="8" type="ORF">ACFP50_31240</name>
</gene>
<reference evidence="9" key="1">
    <citation type="journal article" date="2019" name="Int. J. Syst. Evol. Microbiol.">
        <title>The Global Catalogue of Microorganisms (GCM) 10K type strain sequencing project: providing services to taxonomists for standard genome sequencing and annotation.</title>
        <authorList>
            <consortium name="The Broad Institute Genomics Platform"/>
            <consortium name="The Broad Institute Genome Sequencing Center for Infectious Disease"/>
            <person name="Wu L."/>
            <person name="Ma J."/>
        </authorList>
    </citation>
    <scope>NUCLEOTIDE SEQUENCE [LARGE SCALE GENOMIC DNA]</scope>
    <source>
        <strain evidence="9">JCM 12763</strain>
    </source>
</reference>
<evidence type="ECO:0000256" key="2">
    <source>
        <dbReference type="ARBA" id="ARBA00022475"/>
    </source>
</evidence>
<name>A0ABW1M9A8_9ACTN</name>
<feature type="transmembrane region" description="Helical" evidence="6">
    <location>
        <begin position="34"/>
        <end position="58"/>
    </location>
</feature>
<dbReference type="RefSeq" id="WP_386404655.1">
    <property type="nucleotide sequence ID" value="NZ_JBHSPT010000091.1"/>
</dbReference>
<dbReference type="Proteomes" id="UP001596242">
    <property type="component" value="Unassembled WGS sequence"/>
</dbReference>